<dbReference type="HOGENOM" id="CLU_1530554_0_0_11"/>
<evidence type="ECO:0000313" key="3">
    <source>
        <dbReference type="Proteomes" id="UP000027178"/>
    </source>
</evidence>
<reference evidence="2 3" key="1">
    <citation type="submission" date="2014-05" db="EMBL/GenBank/DDBJ databases">
        <title>Draft Genome Sequence of Kitasatospora cheerisanensis KCTC 2395.</title>
        <authorList>
            <person name="Nam D.H."/>
        </authorList>
    </citation>
    <scope>NUCLEOTIDE SEQUENCE [LARGE SCALE GENOMIC DNA]</scope>
    <source>
        <strain evidence="2 3">KCTC 2395</strain>
    </source>
</reference>
<evidence type="ECO:0000313" key="2">
    <source>
        <dbReference type="EMBL" id="KDN84173.1"/>
    </source>
</evidence>
<keyword evidence="3" id="KW-1185">Reference proteome</keyword>
<dbReference type="PATRIC" id="fig|1348663.4.peg.3821"/>
<feature type="compositionally biased region" description="Polar residues" evidence="1">
    <location>
        <begin position="59"/>
        <end position="72"/>
    </location>
</feature>
<dbReference type="Proteomes" id="UP000027178">
    <property type="component" value="Unassembled WGS sequence"/>
</dbReference>
<organism evidence="2 3">
    <name type="scientific">Kitasatospora cheerisanensis KCTC 2395</name>
    <dbReference type="NCBI Taxonomy" id="1348663"/>
    <lineage>
        <taxon>Bacteria</taxon>
        <taxon>Bacillati</taxon>
        <taxon>Actinomycetota</taxon>
        <taxon>Actinomycetes</taxon>
        <taxon>Kitasatosporales</taxon>
        <taxon>Streptomycetaceae</taxon>
        <taxon>Kitasatospora</taxon>
    </lineage>
</organism>
<sequence length="175" mass="19200">MTRPKGRRAEQVRRPFGVPATGRSGESRRPAGVAAGTAGQESPRRPGRSARRPLERLRSYSNGSGAQRSCPQNGWVFPVHRLHRPELSRGSSTGGSPLRSSAQVRPLWTCAQPLSTACGELSARQWAVGVVPRSSTGKAEFSPGFPQRRPQFDNINSLVRPGCERRHVMLIRRRG</sequence>
<evidence type="ECO:0000256" key="1">
    <source>
        <dbReference type="SAM" id="MobiDB-lite"/>
    </source>
</evidence>
<name>A0A066YRM4_9ACTN</name>
<gene>
    <name evidence="2" type="ORF">KCH_39640</name>
</gene>
<dbReference type="AlphaFoldDB" id="A0A066YRM4"/>
<protein>
    <submittedName>
        <fullName evidence="2">Uncharacterized protein</fullName>
    </submittedName>
</protein>
<accession>A0A066YRM4</accession>
<proteinExistence type="predicted"/>
<dbReference type="EMBL" id="JNBY01000093">
    <property type="protein sequence ID" value="KDN84173.1"/>
    <property type="molecule type" value="Genomic_DNA"/>
</dbReference>
<comment type="caution">
    <text evidence="2">The sequence shown here is derived from an EMBL/GenBank/DDBJ whole genome shotgun (WGS) entry which is preliminary data.</text>
</comment>
<feature type="region of interest" description="Disordered" evidence="1">
    <location>
        <begin position="1"/>
        <end position="74"/>
    </location>
</feature>